<gene>
    <name evidence="8" type="ORF">EDS130_LOCUS8904</name>
</gene>
<dbReference type="Proteomes" id="UP000663852">
    <property type="component" value="Unassembled WGS sequence"/>
</dbReference>
<dbReference type="Gene3D" id="3.10.110.10">
    <property type="entry name" value="Ubiquitin Conjugating Enzyme"/>
    <property type="match status" value="1"/>
</dbReference>
<dbReference type="InterPro" id="IPR016135">
    <property type="entry name" value="UBQ-conjugating_enzyme/RWD"/>
</dbReference>
<dbReference type="InterPro" id="IPR023582">
    <property type="entry name" value="Impact"/>
</dbReference>
<comment type="subcellular location">
    <subcellularLocation>
        <location evidence="1">Cytoplasm</location>
    </subcellularLocation>
</comment>
<dbReference type="PANTHER" id="PTHR16301:SF25">
    <property type="entry name" value="PROTEIN IMPACT"/>
    <property type="match status" value="1"/>
</dbReference>
<keyword evidence="3" id="KW-0963">Cytoplasm</keyword>
<dbReference type="PROSITE" id="PS50908">
    <property type="entry name" value="RWD"/>
    <property type="match status" value="1"/>
</dbReference>
<sequence>MTTSIDCQELQREEIESLETIFGSAWSKYDENSETYRVALERNPDQRIELQVTFIDGYPLRAPIKYSLFAPWLKGDKRQKLMEELHETIQQHSNESVVYCLTQTIYDFLDEKFLFLTDEQYEHSEKSDVSHENEGNDHVKYAKRLPIPKLSPEEKYTCPEIFTGEPMEEDRASVFQAHCARIDHECQVQMVLDELKKHKKIATAKHNVYAYRVTAENGKLLSECNDDGENRAGEWVLEPLIHNNLSNVMVVVTRWHRDYSIHMGAGRFTAYKQCCADIIKNFLK</sequence>
<dbReference type="InterPro" id="IPR006575">
    <property type="entry name" value="RWD_dom"/>
</dbReference>
<dbReference type="InterPro" id="IPR020568">
    <property type="entry name" value="Ribosomal_Su5_D2-typ_SF"/>
</dbReference>
<dbReference type="InterPro" id="IPR001498">
    <property type="entry name" value="Impact_N"/>
</dbReference>
<dbReference type="PANTHER" id="PTHR16301">
    <property type="entry name" value="IMPACT-RELATED"/>
    <property type="match status" value="1"/>
</dbReference>
<dbReference type="InterPro" id="IPR036956">
    <property type="entry name" value="Impact_N_sf"/>
</dbReference>
<evidence type="ECO:0000256" key="1">
    <source>
        <dbReference type="ARBA" id="ARBA00004496"/>
    </source>
</evidence>
<dbReference type="EMBL" id="CAJNOJ010000029">
    <property type="protein sequence ID" value="CAF0883345.1"/>
    <property type="molecule type" value="Genomic_DNA"/>
</dbReference>
<evidence type="ECO:0000256" key="4">
    <source>
        <dbReference type="ARBA" id="ARBA00022491"/>
    </source>
</evidence>
<evidence type="ECO:0000256" key="6">
    <source>
        <dbReference type="ARBA" id="ARBA00023016"/>
    </source>
</evidence>
<dbReference type="OrthoDB" id="69641at2759"/>
<evidence type="ECO:0000259" key="7">
    <source>
        <dbReference type="PROSITE" id="PS50908"/>
    </source>
</evidence>
<dbReference type="SUPFAM" id="SSF54211">
    <property type="entry name" value="Ribosomal protein S5 domain 2-like"/>
    <property type="match status" value="1"/>
</dbReference>
<feature type="domain" description="RWD" evidence="7">
    <location>
        <begin position="13"/>
        <end position="112"/>
    </location>
</feature>
<keyword evidence="5" id="KW-0810">Translation regulation</keyword>
<dbReference type="GO" id="GO:0140469">
    <property type="term" value="P:GCN2-mediated signaling"/>
    <property type="evidence" value="ECO:0007669"/>
    <property type="project" value="TreeGrafter"/>
</dbReference>
<comment type="caution">
    <text evidence="8">The sequence shown here is derived from an EMBL/GenBank/DDBJ whole genome shotgun (WGS) entry which is preliminary data.</text>
</comment>
<dbReference type="GO" id="GO:0005737">
    <property type="term" value="C:cytoplasm"/>
    <property type="evidence" value="ECO:0007669"/>
    <property type="project" value="UniProtKB-SubCell"/>
</dbReference>
<comment type="similarity">
    <text evidence="2">Belongs to the IMPACT family.</text>
</comment>
<reference evidence="8" key="1">
    <citation type="submission" date="2021-02" db="EMBL/GenBank/DDBJ databases">
        <authorList>
            <person name="Nowell W R."/>
        </authorList>
    </citation>
    <scope>NUCLEOTIDE SEQUENCE</scope>
</reference>
<organism evidence="8 9">
    <name type="scientific">Adineta ricciae</name>
    <name type="common">Rotifer</name>
    <dbReference type="NCBI Taxonomy" id="249248"/>
    <lineage>
        <taxon>Eukaryota</taxon>
        <taxon>Metazoa</taxon>
        <taxon>Spiralia</taxon>
        <taxon>Gnathifera</taxon>
        <taxon>Rotifera</taxon>
        <taxon>Eurotatoria</taxon>
        <taxon>Bdelloidea</taxon>
        <taxon>Adinetida</taxon>
        <taxon>Adinetidae</taxon>
        <taxon>Adineta</taxon>
    </lineage>
</organism>
<keyword evidence="6" id="KW-0346">Stress response</keyword>
<evidence type="ECO:0000256" key="2">
    <source>
        <dbReference type="ARBA" id="ARBA00007665"/>
    </source>
</evidence>
<dbReference type="SMART" id="SM00591">
    <property type="entry name" value="RWD"/>
    <property type="match status" value="1"/>
</dbReference>
<dbReference type="AlphaFoldDB" id="A0A813YER5"/>
<accession>A0A813YER5</accession>
<keyword evidence="4" id="KW-0678">Repressor</keyword>
<dbReference type="GO" id="GO:0006446">
    <property type="term" value="P:regulation of translational initiation"/>
    <property type="evidence" value="ECO:0007669"/>
    <property type="project" value="TreeGrafter"/>
</dbReference>
<proteinExistence type="inferred from homology"/>
<evidence type="ECO:0000313" key="8">
    <source>
        <dbReference type="EMBL" id="CAF0883345.1"/>
    </source>
</evidence>
<name>A0A813YER5_ADIRI</name>
<dbReference type="Gene3D" id="3.30.230.30">
    <property type="entry name" value="Impact, N-terminal domain"/>
    <property type="match status" value="1"/>
</dbReference>
<evidence type="ECO:0000256" key="3">
    <source>
        <dbReference type="ARBA" id="ARBA00022490"/>
    </source>
</evidence>
<dbReference type="CDD" id="cd23821">
    <property type="entry name" value="RWD_IMPACT"/>
    <property type="match status" value="1"/>
</dbReference>
<evidence type="ECO:0000256" key="5">
    <source>
        <dbReference type="ARBA" id="ARBA00022845"/>
    </source>
</evidence>
<evidence type="ECO:0000313" key="9">
    <source>
        <dbReference type="Proteomes" id="UP000663852"/>
    </source>
</evidence>
<protein>
    <recommendedName>
        <fullName evidence="7">RWD domain-containing protein</fullName>
    </recommendedName>
</protein>
<dbReference type="Pfam" id="PF01205">
    <property type="entry name" value="Impact_N"/>
    <property type="match status" value="1"/>
</dbReference>
<dbReference type="Pfam" id="PF05773">
    <property type="entry name" value="RWD"/>
    <property type="match status" value="1"/>
</dbReference>
<dbReference type="SUPFAM" id="SSF54495">
    <property type="entry name" value="UBC-like"/>
    <property type="match status" value="1"/>
</dbReference>